<dbReference type="GO" id="GO:0071949">
    <property type="term" value="F:FAD binding"/>
    <property type="evidence" value="ECO:0007669"/>
    <property type="project" value="InterPro"/>
</dbReference>
<feature type="binding site" evidence="6">
    <location>
        <position position="258"/>
    </location>
    <ligand>
        <name>D-dopa</name>
        <dbReference type="ChEBI" id="CHEBI:149689"/>
    </ligand>
</feature>
<evidence type="ECO:0000259" key="8">
    <source>
        <dbReference type="Pfam" id="PF01266"/>
    </source>
</evidence>
<dbReference type="InterPro" id="IPR006076">
    <property type="entry name" value="FAD-dep_OxRdtase"/>
</dbReference>
<protein>
    <recommendedName>
        <fullName evidence="8">FAD dependent oxidoreductase domain-containing protein</fullName>
    </recommendedName>
</protein>
<sequence>MTTEHKQVVVLGAGVIGLTTGISIIEKSSSRLEYAVTVFASHLPTDPKSIDYTSHWAGAHHVSHATGAGHSAPDANSSSNASEHPDQLSIDKETFRIMWDLSAPDSEAEHCFMRLKQVEYYQEEIPEGKAHHLSWYPDFHVLPSAAMTPELKSQGIRSGVSFTTFTIDTPAYLRYLFSRFEKAGGKVVRGRLEHVRDVETQIGAQIDAILNCTGLGALTLGGVEDSNVYPLRGQTVLLRAPWVKFGRTVSNKEGLWTYIIPRRSGDLILGGIKEPNDYHPTPRPETTLDILTRGLNFCPELIPHSEADSQETALERIKSIILEEGCGLRPARHGGIRLETELVDINVAFDSTESKTKPVPLIHNYGHSGSGFQSSWGSAHRAVKLLHGVLE</sequence>
<dbReference type="PANTHER" id="PTHR11530:SF11">
    <property type="entry name" value="D-ASPARTATE OXIDASE"/>
    <property type="match status" value="1"/>
</dbReference>
<feature type="binding site" evidence="6">
    <location>
        <position position="213"/>
    </location>
    <ligand>
        <name>FAD</name>
        <dbReference type="ChEBI" id="CHEBI:57692"/>
    </ligand>
</feature>
<keyword evidence="3" id="KW-0285">Flavoprotein</keyword>
<dbReference type="OrthoDB" id="2015447at2759"/>
<evidence type="ECO:0000256" key="1">
    <source>
        <dbReference type="ARBA" id="ARBA00001974"/>
    </source>
</evidence>
<dbReference type="Gene3D" id="3.40.50.720">
    <property type="entry name" value="NAD(P)-binding Rossmann-like Domain"/>
    <property type="match status" value="1"/>
</dbReference>
<dbReference type="SUPFAM" id="SSF54373">
    <property type="entry name" value="FAD-linked reductases, C-terminal domain"/>
    <property type="match status" value="1"/>
</dbReference>
<gene>
    <name evidence="9" type="ORF">BDP27DRAFT_666457</name>
</gene>
<proteinExistence type="inferred from homology"/>
<accession>A0A9P5PV32</accession>
<keyword evidence="4 6" id="KW-0274">FAD</keyword>
<feature type="binding site" evidence="6">
    <location>
        <position position="369"/>
    </location>
    <ligand>
        <name>D-dopa</name>
        <dbReference type="ChEBI" id="CHEBI:149689"/>
    </ligand>
</feature>
<dbReference type="Pfam" id="PF01266">
    <property type="entry name" value="DAO"/>
    <property type="match status" value="1"/>
</dbReference>
<feature type="region of interest" description="Disordered" evidence="7">
    <location>
        <begin position="64"/>
        <end position="86"/>
    </location>
</feature>
<dbReference type="GO" id="GO:0019478">
    <property type="term" value="P:D-amino acid catabolic process"/>
    <property type="evidence" value="ECO:0007669"/>
    <property type="project" value="TreeGrafter"/>
</dbReference>
<feature type="domain" description="FAD dependent oxidoreductase" evidence="8">
    <location>
        <begin position="8"/>
        <end position="383"/>
    </location>
</feature>
<evidence type="ECO:0000313" key="9">
    <source>
        <dbReference type="EMBL" id="KAF9069941.1"/>
    </source>
</evidence>
<keyword evidence="5" id="KW-0560">Oxidoreductase</keyword>
<dbReference type="InterPro" id="IPR023209">
    <property type="entry name" value="DAO"/>
</dbReference>
<comment type="caution">
    <text evidence="9">The sequence shown here is derived from an EMBL/GenBank/DDBJ whole genome shotgun (WGS) entry which is preliminary data.</text>
</comment>
<feature type="binding site" evidence="6">
    <location>
        <position position="329"/>
    </location>
    <ligand>
        <name>D-dopa</name>
        <dbReference type="ChEBI" id="CHEBI:149689"/>
    </ligand>
</feature>
<dbReference type="Gene3D" id="3.30.9.10">
    <property type="entry name" value="D-Amino Acid Oxidase, subunit A, domain 2"/>
    <property type="match status" value="1"/>
</dbReference>
<organism evidence="9 10">
    <name type="scientific">Rhodocollybia butyracea</name>
    <dbReference type="NCBI Taxonomy" id="206335"/>
    <lineage>
        <taxon>Eukaryota</taxon>
        <taxon>Fungi</taxon>
        <taxon>Dikarya</taxon>
        <taxon>Basidiomycota</taxon>
        <taxon>Agaricomycotina</taxon>
        <taxon>Agaricomycetes</taxon>
        <taxon>Agaricomycetidae</taxon>
        <taxon>Agaricales</taxon>
        <taxon>Marasmiineae</taxon>
        <taxon>Omphalotaceae</taxon>
        <taxon>Rhodocollybia</taxon>
    </lineage>
</organism>
<dbReference type="PROSITE" id="PS00677">
    <property type="entry name" value="DAO"/>
    <property type="match status" value="1"/>
</dbReference>
<reference evidence="9" key="1">
    <citation type="submission" date="2020-11" db="EMBL/GenBank/DDBJ databases">
        <authorList>
            <consortium name="DOE Joint Genome Institute"/>
            <person name="Ahrendt S."/>
            <person name="Riley R."/>
            <person name="Andreopoulos W."/>
            <person name="Labutti K."/>
            <person name="Pangilinan J."/>
            <person name="Ruiz-Duenas F.J."/>
            <person name="Barrasa J.M."/>
            <person name="Sanchez-Garcia M."/>
            <person name="Camarero S."/>
            <person name="Miyauchi S."/>
            <person name="Serrano A."/>
            <person name="Linde D."/>
            <person name="Babiker R."/>
            <person name="Drula E."/>
            <person name="Ayuso-Fernandez I."/>
            <person name="Pacheco R."/>
            <person name="Padilla G."/>
            <person name="Ferreira P."/>
            <person name="Barriuso J."/>
            <person name="Kellner H."/>
            <person name="Castanera R."/>
            <person name="Alfaro M."/>
            <person name="Ramirez L."/>
            <person name="Pisabarro A.G."/>
            <person name="Kuo A."/>
            <person name="Tritt A."/>
            <person name="Lipzen A."/>
            <person name="He G."/>
            <person name="Yan M."/>
            <person name="Ng V."/>
            <person name="Cullen D."/>
            <person name="Martin F."/>
            <person name="Rosso M.-N."/>
            <person name="Henrissat B."/>
            <person name="Hibbett D."/>
            <person name="Martinez A.T."/>
            <person name="Grigoriev I.V."/>
        </authorList>
    </citation>
    <scope>NUCLEOTIDE SEQUENCE</scope>
    <source>
        <strain evidence="9">AH 40177</strain>
    </source>
</reference>
<evidence type="ECO:0000256" key="4">
    <source>
        <dbReference type="ARBA" id="ARBA00022827"/>
    </source>
</evidence>
<evidence type="ECO:0000256" key="7">
    <source>
        <dbReference type="SAM" id="MobiDB-lite"/>
    </source>
</evidence>
<evidence type="ECO:0000313" key="10">
    <source>
        <dbReference type="Proteomes" id="UP000772434"/>
    </source>
</evidence>
<comment type="cofactor">
    <cofactor evidence="1 6">
        <name>FAD</name>
        <dbReference type="ChEBI" id="CHEBI:57692"/>
    </cofactor>
</comment>
<feature type="binding site" evidence="6">
    <location>
        <begin position="53"/>
        <end position="54"/>
    </location>
    <ligand>
        <name>FAD</name>
        <dbReference type="ChEBI" id="CHEBI:57692"/>
    </ligand>
</feature>
<name>A0A9P5PV32_9AGAR</name>
<dbReference type="AlphaFoldDB" id="A0A9P5PV32"/>
<dbReference type="EMBL" id="JADNRY010000046">
    <property type="protein sequence ID" value="KAF9069941.1"/>
    <property type="molecule type" value="Genomic_DNA"/>
</dbReference>
<comment type="similarity">
    <text evidence="2">Belongs to the DAMOX/DASOX family.</text>
</comment>
<dbReference type="Proteomes" id="UP000772434">
    <property type="component" value="Unassembled WGS sequence"/>
</dbReference>
<dbReference type="InterPro" id="IPR006181">
    <property type="entry name" value="D-amino_acid_oxidase_CS"/>
</dbReference>
<dbReference type="SUPFAM" id="SSF51971">
    <property type="entry name" value="Nucleotide-binding domain"/>
    <property type="match status" value="1"/>
</dbReference>
<dbReference type="GO" id="GO:0003884">
    <property type="term" value="F:D-amino-acid oxidase activity"/>
    <property type="evidence" value="ECO:0007669"/>
    <property type="project" value="InterPro"/>
</dbReference>
<keyword evidence="10" id="KW-1185">Reference proteome</keyword>
<dbReference type="PANTHER" id="PTHR11530">
    <property type="entry name" value="D-AMINO ACID OXIDASE"/>
    <property type="match status" value="1"/>
</dbReference>
<evidence type="ECO:0000256" key="6">
    <source>
        <dbReference type="PIRSR" id="PIRSR000189-1"/>
    </source>
</evidence>
<evidence type="ECO:0000256" key="5">
    <source>
        <dbReference type="ARBA" id="ARBA00023002"/>
    </source>
</evidence>
<dbReference type="GO" id="GO:0005737">
    <property type="term" value="C:cytoplasm"/>
    <property type="evidence" value="ECO:0007669"/>
    <property type="project" value="TreeGrafter"/>
</dbReference>
<evidence type="ECO:0000256" key="3">
    <source>
        <dbReference type="ARBA" id="ARBA00022630"/>
    </source>
</evidence>
<dbReference type="PIRSF" id="PIRSF000189">
    <property type="entry name" value="D-aa_oxidase"/>
    <property type="match status" value="1"/>
</dbReference>
<evidence type="ECO:0000256" key="2">
    <source>
        <dbReference type="ARBA" id="ARBA00006730"/>
    </source>
</evidence>